<dbReference type="InterPro" id="IPR036397">
    <property type="entry name" value="RNaseH_sf"/>
</dbReference>
<dbReference type="PANTHER" id="PTHR45861">
    <property type="entry name" value="DNA POLYMERASE ALPHA CATALYTIC SUBUNIT"/>
    <property type="match status" value="1"/>
</dbReference>
<dbReference type="InterPro" id="IPR038256">
    <property type="entry name" value="Pol_alpha_znc_sf"/>
</dbReference>
<keyword evidence="7" id="KW-0863">Zinc-finger</keyword>
<sequence length="1473" mass="165078">MAPSRADRLAQIRALRAAGKTGFDAYEVQEAESIYETVDDEGYKKVVRSRLDQDDFVVDDNGEGYADDGREDWQDQRVVYEDSESDGDLPKQGKAAKRKREEDAERQEKLNNGINKYFSANTAAVAPKVKPMRTAEDDAFLTDLLGEVDSNIPSRMPSSGKTVRSNDRRKTRVLSPPLESRQRHAESENLVVPLPAVDAADDDDSYMMQPQDVDVPMSDPLPSSPVAKVVERKEQAAIKAEEADDDDLMEVAEVQGNAAIRSANVNIKGSRPAPKLAKRSYPTPDSSSPTRAANDDVDMTAINNITGGLNILSSPASETVTAGKISAKDAVEDDGSLLFFWTDYTEVNGSLCLFGKVKNRSNDSFVSCFVKVDNILRKLYFLPRETRLRQGRDTGDEVEMGDVYEEVDKLMTKFKVNMHKIKPCTRKYAFELPEVPREADYLKLLYPYDKPALPMDIQGETFSRAFGTNTALFEQFVLWKNIMGPCWLKIDGGDFTSVNNASWCKLEVQVTKPNTITTLGDSDNLEAPPLTLMSLAIRTTMNAKENKNEILVATIRVYPDVSLTDTTPPEKLPSRTFTFMRPNGDYPVGFKVDAEKHKNSRIMMERNEGALLSKLLAFIQMQDPDALLGHKLDDVDYNILLTRMRERKTPGWHRIGRLKRAEWPKNVGKGGGSFFAERHLAAGRLLCDLANDMGKSTMTACQSWSLDEMVQLYLGGNHVRKDIDNEKALAMATSREGLMNYVKMCELDTYYIAAIAIKQQLLPLSKVLTNLAGNSWARTLSGTRAERNEYILLHEFYRNKYICPDKVYGKGATNRKLEDSAEGGEDAEAGEGGSKKKDKYKGGLVFEPEKGLYDKFILVMDFNSLYPSLIQEYNICFTTVERSDIGEDEDRIPDVPEDTNNKGILPRLIRTLVNRRREVKKLMKGKGVTDEQRRTWDVKQLALKLTANSMYGCLGYSKSRFYARPLAALTTSKGREVLQSTKELAESAHALRVIYGDTDSVMVNTNQDNILEAIKMGKEFQKAVNERYELLEIEIDNIFRRLLLHAKKKYAAINMVEVDGVWKEKMEVKGLDMRRREYCQLSKDTSSQLLGYLLSGEEPEKVVSQIHEHLRGLGEKMRSGTIPPQMFIMRNQLGKAPKEYPNANSMPSVQVALKLMAKGKQIKAKDVMQYIICGDSSGSAEKAAQNAHTLDMVMAKDSGLTPDIDYYLHKQILPPVERLCAPISGTNISLLAECLGLDTSKYRVSSASKATEQSNQITTLESQIPDHIRFKDCEPLDLLCLGCKHHFEYRGLNYQPPADQEVPLTPLSLLTNSGLACPRAECKKPISTLTLSTQLEAQIRKHTSRYYAAWLTCDDPACGIRTRQISVYGRRCLGPRGLAHGCSGRMTWEVTEKTLYNQLLFLQGLFDVEKSLEKMGQPGLAGMKTEESEKVRVVAGMNRERFGVCKGVVEGFLDRSGWGWVSMEGLFGFARKG</sequence>
<evidence type="ECO:0000256" key="9">
    <source>
        <dbReference type="ARBA" id="ARBA00022932"/>
    </source>
</evidence>
<dbReference type="GO" id="GO:0000166">
    <property type="term" value="F:nucleotide binding"/>
    <property type="evidence" value="ECO:0007669"/>
    <property type="project" value="InterPro"/>
</dbReference>
<feature type="compositionally biased region" description="Basic and acidic residues" evidence="13">
    <location>
        <begin position="99"/>
        <end position="109"/>
    </location>
</feature>
<dbReference type="FunFam" id="1.10.132.60:FF:000004">
    <property type="entry name" value="DNA polymerase"/>
    <property type="match status" value="1"/>
</dbReference>
<feature type="domain" description="DNA-directed DNA polymerase family B exonuclease" evidence="15">
    <location>
        <begin position="465"/>
        <end position="709"/>
    </location>
</feature>
<organism evidence="18 19">
    <name type="scientific">Meristemomyces frigidus</name>
    <dbReference type="NCBI Taxonomy" id="1508187"/>
    <lineage>
        <taxon>Eukaryota</taxon>
        <taxon>Fungi</taxon>
        <taxon>Dikarya</taxon>
        <taxon>Ascomycota</taxon>
        <taxon>Pezizomycotina</taxon>
        <taxon>Dothideomycetes</taxon>
        <taxon>Dothideomycetidae</taxon>
        <taxon>Mycosphaerellales</taxon>
        <taxon>Teratosphaeriaceae</taxon>
        <taxon>Meristemomyces</taxon>
    </lineage>
</organism>
<dbReference type="FunFam" id="1.10.287.690:FF:000003">
    <property type="entry name" value="DNA polymerase"/>
    <property type="match status" value="1"/>
</dbReference>
<keyword evidence="11" id="KW-0539">Nucleus</keyword>
<dbReference type="GO" id="GO:0006273">
    <property type="term" value="P:lagging strand elongation"/>
    <property type="evidence" value="ECO:0007669"/>
    <property type="project" value="TreeGrafter"/>
</dbReference>
<evidence type="ECO:0000259" key="14">
    <source>
        <dbReference type="Pfam" id="PF00136"/>
    </source>
</evidence>
<evidence type="ECO:0000259" key="15">
    <source>
        <dbReference type="Pfam" id="PF03104"/>
    </source>
</evidence>
<dbReference type="CDD" id="cd05532">
    <property type="entry name" value="POLBc_alpha"/>
    <property type="match status" value="1"/>
</dbReference>
<evidence type="ECO:0000256" key="3">
    <source>
        <dbReference type="ARBA" id="ARBA00022679"/>
    </source>
</evidence>
<dbReference type="GO" id="GO:1902975">
    <property type="term" value="P:mitotic DNA replication initiation"/>
    <property type="evidence" value="ECO:0007669"/>
    <property type="project" value="InterPro"/>
</dbReference>
<comment type="subcellular location">
    <subcellularLocation>
        <location evidence="1">Nucleus</location>
    </subcellularLocation>
</comment>
<reference evidence="18" key="1">
    <citation type="submission" date="2023-08" db="EMBL/GenBank/DDBJ databases">
        <title>Black Yeasts Isolated from many extreme environments.</title>
        <authorList>
            <person name="Coleine C."/>
            <person name="Stajich J.E."/>
            <person name="Selbmann L."/>
        </authorList>
    </citation>
    <scope>NUCLEOTIDE SEQUENCE</scope>
    <source>
        <strain evidence="18">CCFEE 5401</strain>
    </source>
</reference>
<evidence type="ECO:0000256" key="6">
    <source>
        <dbReference type="ARBA" id="ARBA00022723"/>
    </source>
</evidence>
<comment type="catalytic activity">
    <reaction evidence="12">
        <text>DNA(n) + a 2'-deoxyribonucleoside 5'-triphosphate = DNA(n+1) + diphosphate</text>
        <dbReference type="Rhea" id="RHEA:22508"/>
        <dbReference type="Rhea" id="RHEA-COMP:17339"/>
        <dbReference type="Rhea" id="RHEA-COMP:17340"/>
        <dbReference type="ChEBI" id="CHEBI:33019"/>
        <dbReference type="ChEBI" id="CHEBI:61560"/>
        <dbReference type="ChEBI" id="CHEBI:173112"/>
        <dbReference type="EC" id="2.7.7.7"/>
    </reaction>
</comment>
<feature type="domain" description="DNA polymerase alpha catalytic subunit N-terminal" evidence="17">
    <location>
        <begin position="9"/>
        <end position="74"/>
    </location>
</feature>
<feature type="region of interest" description="Disordered" evidence="13">
    <location>
        <begin position="79"/>
        <end position="115"/>
    </location>
</feature>
<dbReference type="SUPFAM" id="SSF53098">
    <property type="entry name" value="Ribonuclease H-like"/>
    <property type="match status" value="1"/>
</dbReference>
<dbReference type="GO" id="GO:0006281">
    <property type="term" value="P:DNA repair"/>
    <property type="evidence" value="ECO:0007669"/>
    <property type="project" value="UniProtKB-ARBA"/>
</dbReference>
<dbReference type="Gene3D" id="1.10.287.690">
    <property type="entry name" value="Helix hairpin bin"/>
    <property type="match status" value="1"/>
</dbReference>
<keyword evidence="9 12" id="KW-0239">DNA-directed DNA polymerase</keyword>
<evidence type="ECO:0000256" key="13">
    <source>
        <dbReference type="SAM" id="MobiDB-lite"/>
    </source>
</evidence>
<evidence type="ECO:0000256" key="1">
    <source>
        <dbReference type="ARBA" id="ARBA00004123"/>
    </source>
</evidence>
<dbReference type="GO" id="GO:0008270">
    <property type="term" value="F:zinc ion binding"/>
    <property type="evidence" value="ECO:0007669"/>
    <property type="project" value="UniProtKB-KW"/>
</dbReference>
<evidence type="ECO:0000256" key="2">
    <source>
        <dbReference type="ARBA" id="ARBA00005755"/>
    </source>
</evidence>
<dbReference type="InterPro" id="IPR015088">
    <property type="entry name" value="Znf_DNA-dir_DNA_pol_B_alpha"/>
</dbReference>
<dbReference type="GO" id="GO:0003682">
    <property type="term" value="F:chromatin binding"/>
    <property type="evidence" value="ECO:0007669"/>
    <property type="project" value="TreeGrafter"/>
</dbReference>
<dbReference type="FunFam" id="3.30.420.10:FF:000036">
    <property type="entry name" value="DNA polymerase"/>
    <property type="match status" value="1"/>
</dbReference>
<dbReference type="Pfam" id="PF12254">
    <property type="entry name" value="DNA_pol_alpha_N"/>
    <property type="match status" value="1"/>
</dbReference>
<evidence type="ECO:0000256" key="8">
    <source>
        <dbReference type="ARBA" id="ARBA00022833"/>
    </source>
</evidence>
<keyword evidence="10 12" id="KW-0238">DNA-binding</keyword>
<dbReference type="SUPFAM" id="SSF56672">
    <property type="entry name" value="DNA/RNA polymerases"/>
    <property type="match status" value="1"/>
</dbReference>
<dbReference type="Pfam" id="PF03104">
    <property type="entry name" value="DNA_pol_B_exo1"/>
    <property type="match status" value="1"/>
</dbReference>
<feature type="region of interest" description="Disordered" evidence="13">
    <location>
        <begin position="270"/>
        <end position="294"/>
    </location>
</feature>
<feature type="domain" description="DNA-directed DNA polymerase family B multifunctional" evidence="14">
    <location>
        <begin position="775"/>
        <end position="1223"/>
    </location>
</feature>
<dbReference type="Gene3D" id="2.40.50.730">
    <property type="match status" value="1"/>
</dbReference>
<evidence type="ECO:0000256" key="5">
    <source>
        <dbReference type="ARBA" id="ARBA00022705"/>
    </source>
</evidence>
<dbReference type="Gene3D" id="1.10.3200.20">
    <property type="entry name" value="DNA Polymerase alpha, zinc finger"/>
    <property type="match status" value="1"/>
</dbReference>
<dbReference type="InterPro" id="IPR042087">
    <property type="entry name" value="DNA_pol_B_thumb"/>
</dbReference>
<keyword evidence="8" id="KW-0862">Zinc</keyword>
<dbReference type="CDD" id="cd05776">
    <property type="entry name" value="DNA_polB_alpha_exo"/>
    <property type="match status" value="1"/>
</dbReference>
<dbReference type="GO" id="GO:0003697">
    <property type="term" value="F:single-stranded DNA binding"/>
    <property type="evidence" value="ECO:0007669"/>
    <property type="project" value="TreeGrafter"/>
</dbReference>
<keyword evidence="5 12" id="KW-0235">DNA replication</keyword>
<evidence type="ECO:0000313" key="18">
    <source>
        <dbReference type="EMBL" id="KAK5107803.1"/>
    </source>
</evidence>
<dbReference type="Proteomes" id="UP001310890">
    <property type="component" value="Unassembled WGS sequence"/>
</dbReference>
<gene>
    <name evidence="18" type="ORF">LTR62_000671</name>
</gene>
<protein>
    <recommendedName>
        <fullName evidence="12">DNA polymerase</fullName>
        <ecNumber evidence="12">2.7.7.7</ecNumber>
    </recommendedName>
</protein>
<keyword evidence="4 12" id="KW-0548">Nucleotidyltransferase</keyword>
<dbReference type="Gene3D" id="1.10.132.60">
    <property type="entry name" value="DNA polymerase family B, C-terminal domain"/>
    <property type="match status" value="1"/>
</dbReference>
<comment type="similarity">
    <text evidence="2 12">Belongs to the DNA polymerase type-B family.</text>
</comment>
<dbReference type="InterPro" id="IPR045846">
    <property type="entry name" value="POLBc_alpha"/>
</dbReference>
<dbReference type="PANTHER" id="PTHR45861:SF1">
    <property type="entry name" value="DNA POLYMERASE ALPHA CATALYTIC SUBUNIT"/>
    <property type="match status" value="1"/>
</dbReference>
<accession>A0AAN7YMT2</accession>
<dbReference type="Gene3D" id="3.30.70.2820">
    <property type="match status" value="1"/>
</dbReference>
<proteinExistence type="inferred from homology"/>
<dbReference type="Gene3D" id="6.10.10.100">
    <property type="match status" value="1"/>
</dbReference>
<evidence type="ECO:0000259" key="16">
    <source>
        <dbReference type="Pfam" id="PF08996"/>
    </source>
</evidence>
<dbReference type="InterPro" id="IPR006172">
    <property type="entry name" value="DNA-dir_DNA_pol_B"/>
</dbReference>
<dbReference type="GO" id="GO:0003688">
    <property type="term" value="F:DNA replication origin binding"/>
    <property type="evidence" value="ECO:0007669"/>
    <property type="project" value="TreeGrafter"/>
</dbReference>
<evidence type="ECO:0000256" key="12">
    <source>
        <dbReference type="RuleBase" id="RU000442"/>
    </source>
</evidence>
<comment type="caution">
    <text evidence="18">The sequence shown here is derived from an EMBL/GenBank/DDBJ whole genome shotgun (WGS) entry which is preliminary data.</text>
</comment>
<dbReference type="GO" id="GO:0003887">
    <property type="term" value="F:DNA-directed DNA polymerase activity"/>
    <property type="evidence" value="ECO:0007669"/>
    <property type="project" value="UniProtKB-KW"/>
</dbReference>
<dbReference type="InterPro" id="IPR006134">
    <property type="entry name" value="DNA-dir_DNA_pol_B_multi_dom"/>
</dbReference>
<dbReference type="InterPro" id="IPR023211">
    <property type="entry name" value="DNA_pol_palm_dom_sf"/>
</dbReference>
<evidence type="ECO:0000256" key="4">
    <source>
        <dbReference type="ARBA" id="ARBA00022695"/>
    </source>
</evidence>
<evidence type="ECO:0000313" key="19">
    <source>
        <dbReference type="Proteomes" id="UP001310890"/>
    </source>
</evidence>
<dbReference type="Pfam" id="PF08996">
    <property type="entry name" value="zf-DNA_Pol"/>
    <property type="match status" value="1"/>
</dbReference>
<dbReference type="NCBIfam" id="TIGR00592">
    <property type="entry name" value="pol2"/>
    <property type="match status" value="1"/>
</dbReference>
<dbReference type="EC" id="2.7.7.7" evidence="12"/>
<feature type="region of interest" description="Disordered" evidence="13">
    <location>
        <begin position="149"/>
        <end position="189"/>
    </location>
</feature>
<dbReference type="Gene3D" id="3.30.420.10">
    <property type="entry name" value="Ribonuclease H-like superfamily/Ribonuclease H"/>
    <property type="match status" value="1"/>
</dbReference>
<dbReference type="Gene3D" id="3.90.1600.10">
    <property type="entry name" value="Palm domain of DNA polymerase"/>
    <property type="match status" value="1"/>
</dbReference>
<dbReference type="InterPro" id="IPR006133">
    <property type="entry name" value="DNA-dir_DNA_pol_B_exonuc"/>
</dbReference>
<dbReference type="InterPro" id="IPR017964">
    <property type="entry name" value="DNA-dir_DNA_pol_B_CS"/>
</dbReference>
<dbReference type="GO" id="GO:0006272">
    <property type="term" value="P:leading strand elongation"/>
    <property type="evidence" value="ECO:0007669"/>
    <property type="project" value="TreeGrafter"/>
</dbReference>
<dbReference type="PROSITE" id="PS00116">
    <property type="entry name" value="DNA_POLYMERASE_B"/>
    <property type="match status" value="1"/>
</dbReference>
<dbReference type="FunFam" id="3.30.70.2820:FF:000001">
    <property type="entry name" value="DNA polymerase"/>
    <property type="match status" value="1"/>
</dbReference>
<feature type="domain" description="Zinc finger DNA-directed DNA polymerase family B alpha" evidence="16">
    <location>
        <begin position="1262"/>
        <end position="1467"/>
    </location>
</feature>
<keyword evidence="3 12" id="KW-0808">Transferase</keyword>
<evidence type="ECO:0000256" key="10">
    <source>
        <dbReference type="ARBA" id="ARBA00023125"/>
    </source>
</evidence>
<dbReference type="EMBL" id="JAVRRL010000106">
    <property type="protein sequence ID" value="KAK5107803.1"/>
    <property type="molecule type" value="Genomic_DNA"/>
</dbReference>
<dbReference type="InterPro" id="IPR012337">
    <property type="entry name" value="RNaseH-like_sf"/>
</dbReference>
<feature type="compositionally biased region" description="Polar residues" evidence="13">
    <location>
        <begin position="151"/>
        <end position="163"/>
    </location>
</feature>
<dbReference type="Pfam" id="PF00136">
    <property type="entry name" value="DNA_pol_B"/>
    <property type="match status" value="1"/>
</dbReference>
<keyword evidence="6" id="KW-0479">Metal-binding</keyword>
<dbReference type="InterPro" id="IPR043502">
    <property type="entry name" value="DNA/RNA_pol_sf"/>
</dbReference>
<name>A0AAN7YMT2_9PEZI</name>
<dbReference type="PRINTS" id="PR00106">
    <property type="entry name" value="DNAPOLB"/>
</dbReference>
<feature type="region of interest" description="Disordered" evidence="13">
    <location>
        <begin position="817"/>
        <end position="837"/>
    </location>
</feature>
<dbReference type="GO" id="GO:0005658">
    <property type="term" value="C:alpha DNA polymerase:primase complex"/>
    <property type="evidence" value="ECO:0007669"/>
    <property type="project" value="UniProtKB-ARBA"/>
</dbReference>
<feature type="compositionally biased region" description="Acidic residues" evidence="13">
    <location>
        <begin position="820"/>
        <end position="829"/>
    </location>
</feature>
<evidence type="ECO:0000256" key="7">
    <source>
        <dbReference type="ARBA" id="ARBA00022771"/>
    </source>
</evidence>
<dbReference type="InterPro" id="IPR024647">
    <property type="entry name" value="DNA_pol_a_cat_su_N"/>
</dbReference>
<evidence type="ECO:0000256" key="11">
    <source>
        <dbReference type="ARBA" id="ARBA00023242"/>
    </source>
</evidence>
<dbReference type="SMART" id="SM00486">
    <property type="entry name" value="POLBc"/>
    <property type="match status" value="1"/>
</dbReference>
<evidence type="ECO:0000259" key="17">
    <source>
        <dbReference type="Pfam" id="PF12254"/>
    </source>
</evidence>